<keyword evidence="11" id="KW-0902">Two-component regulatory system</keyword>
<dbReference type="InterPro" id="IPR025201">
    <property type="entry name" value="KdpD_TM"/>
</dbReference>
<dbReference type="SUPFAM" id="SSF47384">
    <property type="entry name" value="Homodimeric domain of signal transducing histidine kinase"/>
    <property type="match status" value="1"/>
</dbReference>
<evidence type="ECO:0000256" key="7">
    <source>
        <dbReference type="ARBA" id="ARBA00022741"/>
    </source>
</evidence>
<dbReference type="Pfam" id="PF13492">
    <property type="entry name" value="GAF_3"/>
    <property type="match status" value="1"/>
</dbReference>
<dbReference type="FunFam" id="3.30.565.10:FF:000042">
    <property type="entry name" value="Two-component sensor histidine kinase KdpD"/>
    <property type="match status" value="1"/>
</dbReference>
<feature type="transmembrane region" description="Helical" evidence="14">
    <location>
        <begin position="476"/>
        <end position="495"/>
    </location>
</feature>
<keyword evidence="16" id="KW-0406">Ion transport</keyword>
<dbReference type="SUPFAM" id="SSF55781">
    <property type="entry name" value="GAF domain-like"/>
    <property type="match status" value="1"/>
</dbReference>
<dbReference type="Gene3D" id="3.40.50.300">
    <property type="entry name" value="P-loop containing nucleotide triphosphate hydrolases"/>
    <property type="match status" value="1"/>
</dbReference>
<dbReference type="InterPro" id="IPR036097">
    <property type="entry name" value="HisK_dim/P_sf"/>
</dbReference>
<dbReference type="InterPro" id="IPR003018">
    <property type="entry name" value="GAF"/>
</dbReference>
<dbReference type="GO" id="GO:0034220">
    <property type="term" value="P:monoatomic ion transmembrane transport"/>
    <property type="evidence" value="ECO:0007669"/>
    <property type="project" value="UniProtKB-KW"/>
</dbReference>
<evidence type="ECO:0000256" key="13">
    <source>
        <dbReference type="ARBA" id="ARBA00057300"/>
    </source>
</evidence>
<dbReference type="GO" id="GO:0005524">
    <property type="term" value="F:ATP binding"/>
    <property type="evidence" value="ECO:0007669"/>
    <property type="project" value="UniProtKB-KW"/>
</dbReference>
<dbReference type="EMBL" id="AP021861">
    <property type="protein sequence ID" value="BBO31239.1"/>
    <property type="molecule type" value="Genomic_DNA"/>
</dbReference>
<dbReference type="InterPro" id="IPR029016">
    <property type="entry name" value="GAF-like_dom_sf"/>
</dbReference>
<accession>A0A5K7XDY7</accession>
<comment type="subcellular location">
    <subcellularLocation>
        <location evidence="2">Membrane</location>
        <topology evidence="2">Multi-pass membrane protein</topology>
    </subcellularLocation>
</comment>
<comment type="catalytic activity">
    <reaction evidence="1">
        <text>ATP + protein L-histidine = ADP + protein N-phospho-L-histidine.</text>
        <dbReference type="EC" id="2.7.13.3"/>
    </reaction>
</comment>
<dbReference type="PANTHER" id="PTHR45569">
    <property type="entry name" value="SENSOR PROTEIN KDPD"/>
    <property type="match status" value="1"/>
</dbReference>
<feature type="transmembrane region" description="Helical" evidence="14">
    <location>
        <begin position="400"/>
        <end position="418"/>
    </location>
</feature>
<dbReference type="Proteomes" id="UP000326837">
    <property type="component" value="Chromosome"/>
</dbReference>
<sequence>MTDSRPNPDQLLAQLHLEEHRAGRGRLRIFFGYAAGVGKTYSMLSTARRERAEGVDVVVGYVEPHGRVETESLAAGFEAIPYLFVPYRGVELREFNLDAALARKPELLLVDELAHTNAEGLRHAKRWQDVIELLDAGIDVWTTLNVQHIESLNDIIAQITGVVVRETLPDAVLEHADEIELIDVTPAELVERLQEGKVYVPKKAEQALQSFFQKGNLVALRELSLRQAARRLQRDVEAARNERAVLAPWNTNERLLVCVGPSPSSAKILRSAKRLAASLGADWIAVAVNTGVSGDVSSKTERATGLNLRLAERLGAETHTLIGRNVAETLIDFARERNVTKIVVGKTAQAWWKRRLFGTIVDELLKRCGPIDVYVVSGDGDGPPPSPQPAISVNVANREYYIAAAVVATCAMLGALANHFGLAETNIVMFFLAGVALASTRLSRGPSIAMTVASVIVFDYCFVPPHFTFSVSDSEYLITFGVMLGIGLLIVGFASRQRAQLVASQQQERRTSQLFRITRQLSELSGTEFLVRTAGRQLEEIFNGEAVLYIRDSAGILALRYGEGTSIASSPHNRDVAQWVADKGKIAGAGTDTLPNATATFVPLIGSQETIGAVGVRPTDSNKFLDPEQQRLLETCASLLALSIERDNSVLTAQHAQTQAETEKLRSSLLSAVSHDIRTPLAGIAGASSALALAYDSLDAKTRSELLATINEEADSLSRLVEKLLYMTRLSSGKVHLDRQWHLIEEVIGSALTRMERQLGDRKIETTLDAALPMVNIDASLVEQLLINLVDNAAKYSPRESAIEVSAQGRGDYVEIEVADRGRGFQPGDEQKVFDLFYRGETARPDQRGTGIGLAICRAVVDLHQGQIEASNRPGGGAIVRVKLPCGGVPPAPIESTGEATP</sequence>
<reference evidence="17" key="1">
    <citation type="submission" date="2019-10" db="EMBL/GenBank/DDBJ databases">
        <title>Lacipirellula parvula gen. nov., sp. nov., representing a lineage of planctomycetes widespread in freshwater anoxic habitats, and description of the family Lacipirellulaceae.</title>
        <authorList>
            <person name="Dedysh S.N."/>
            <person name="Kulichevskaya I.S."/>
            <person name="Beletsky A.V."/>
            <person name="Rakitin A.L."/>
            <person name="Mardanov A.V."/>
            <person name="Ivanova A.A."/>
            <person name="Saltykova V.X."/>
            <person name="Rijpstra W.I.C."/>
            <person name="Sinninghe Damste J.S."/>
            <person name="Ravin N.V."/>
        </authorList>
    </citation>
    <scope>NUCLEOTIDE SEQUENCE [LARGE SCALE GENOMIC DNA]</scope>
    <source>
        <strain evidence="17">PX69</strain>
    </source>
</reference>
<dbReference type="InterPro" id="IPR027417">
    <property type="entry name" value="P-loop_NTPase"/>
</dbReference>
<dbReference type="Gene3D" id="1.10.287.130">
    <property type="match status" value="1"/>
</dbReference>
<dbReference type="InterPro" id="IPR038318">
    <property type="entry name" value="KdpD_sf"/>
</dbReference>
<dbReference type="EC" id="2.7.13.3" evidence="3"/>
<feature type="domain" description="Histidine kinase" evidence="15">
    <location>
        <begin position="672"/>
        <end position="888"/>
    </location>
</feature>
<dbReference type="Gene3D" id="3.30.565.10">
    <property type="entry name" value="Histidine kinase-like ATPase, C-terminal domain"/>
    <property type="match status" value="1"/>
</dbReference>
<keyword evidence="12 14" id="KW-0472">Membrane</keyword>
<evidence type="ECO:0000256" key="8">
    <source>
        <dbReference type="ARBA" id="ARBA00022777"/>
    </source>
</evidence>
<dbReference type="InterPro" id="IPR036890">
    <property type="entry name" value="HATPase_C_sf"/>
</dbReference>
<comment type="function">
    <text evidence="13">Member of the two-component regulatory system KdpD/KdpE involved in the regulation of the kdp operon. KdpD may function as a membrane-associated protein kinase that phosphorylates KdpE in response to environmental signals.</text>
</comment>
<dbReference type="SUPFAM" id="SSF55874">
    <property type="entry name" value="ATPase domain of HSP90 chaperone/DNA topoisomerase II/histidine kinase"/>
    <property type="match status" value="1"/>
</dbReference>
<dbReference type="InterPro" id="IPR005467">
    <property type="entry name" value="His_kinase_dom"/>
</dbReference>
<proteinExistence type="predicted"/>
<feature type="transmembrane region" description="Helical" evidence="14">
    <location>
        <begin position="448"/>
        <end position="469"/>
    </location>
</feature>
<keyword evidence="7" id="KW-0547">Nucleotide-binding</keyword>
<evidence type="ECO:0000256" key="4">
    <source>
        <dbReference type="ARBA" id="ARBA00022553"/>
    </source>
</evidence>
<dbReference type="GO" id="GO:0000155">
    <property type="term" value="F:phosphorelay sensor kinase activity"/>
    <property type="evidence" value="ECO:0007669"/>
    <property type="project" value="InterPro"/>
</dbReference>
<keyword evidence="16" id="KW-0813">Transport</keyword>
<dbReference type="SUPFAM" id="SSF52540">
    <property type="entry name" value="P-loop containing nucleoside triphosphate hydrolases"/>
    <property type="match status" value="1"/>
</dbReference>
<dbReference type="RefSeq" id="WP_152097414.1">
    <property type="nucleotide sequence ID" value="NZ_AP021861.1"/>
</dbReference>
<keyword evidence="5" id="KW-0808">Transferase</keyword>
<dbReference type="InterPro" id="IPR004358">
    <property type="entry name" value="Sig_transdc_His_kin-like_C"/>
</dbReference>
<keyword evidence="6 14" id="KW-0812">Transmembrane</keyword>
<evidence type="ECO:0000256" key="3">
    <source>
        <dbReference type="ARBA" id="ARBA00012438"/>
    </source>
</evidence>
<name>A0A5K7XDY7_9BACT</name>
<keyword evidence="4" id="KW-0597">Phosphoprotein</keyword>
<dbReference type="Gene3D" id="1.20.120.620">
    <property type="entry name" value="Backbone structure of the membrane domain of e. Coli histidine kinase receptor kdpd"/>
    <property type="match status" value="1"/>
</dbReference>
<dbReference type="InterPro" id="IPR014729">
    <property type="entry name" value="Rossmann-like_a/b/a_fold"/>
</dbReference>
<keyword evidence="9" id="KW-0067">ATP-binding</keyword>
<dbReference type="Pfam" id="PF00582">
    <property type="entry name" value="Usp"/>
    <property type="match status" value="1"/>
</dbReference>
<dbReference type="PROSITE" id="PS50109">
    <property type="entry name" value="HIS_KIN"/>
    <property type="match status" value="1"/>
</dbReference>
<evidence type="ECO:0000256" key="10">
    <source>
        <dbReference type="ARBA" id="ARBA00022989"/>
    </source>
</evidence>
<dbReference type="PRINTS" id="PR00344">
    <property type="entry name" value="BCTRLSENSOR"/>
</dbReference>
<dbReference type="InterPro" id="IPR003594">
    <property type="entry name" value="HATPase_dom"/>
</dbReference>
<evidence type="ECO:0000256" key="1">
    <source>
        <dbReference type="ARBA" id="ARBA00000085"/>
    </source>
</evidence>
<evidence type="ECO:0000256" key="2">
    <source>
        <dbReference type="ARBA" id="ARBA00004141"/>
    </source>
</evidence>
<evidence type="ECO:0000259" key="15">
    <source>
        <dbReference type="PROSITE" id="PS50109"/>
    </source>
</evidence>
<evidence type="ECO:0000256" key="11">
    <source>
        <dbReference type="ARBA" id="ARBA00023012"/>
    </source>
</evidence>
<dbReference type="PANTHER" id="PTHR45569:SF1">
    <property type="entry name" value="SENSOR PROTEIN KDPD"/>
    <property type="match status" value="1"/>
</dbReference>
<dbReference type="CDD" id="cd00082">
    <property type="entry name" value="HisKA"/>
    <property type="match status" value="1"/>
</dbReference>
<keyword evidence="17" id="KW-1185">Reference proteome</keyword>
<evidence type="ECO:0000256" key="5">
    <source>
        <dbReference type="ARBA" id="ARBA00022679"/>
    </source>
</evidence>
<dbReference type="Pfam" id="PF13493">
    <property type="entry name" value="DUF4118"/>
    <property type="match status" value="1"/>
</dbReference>
<evidence type="ECO:0000313" key="17">
    <source>
        <dbReference type="Proteomes" id="UP000326837"/>
    </source>
</evidence>
<evidence type="ECO:0000256" key="6">
    <source>
        <dbReference type="ARBA" id="ARBA00022692"/>
    </source>
</evidence>
<organism evidence="16 17">
    <name type="scientific">Lacipirellula parvula</name>
    <dbReference type="NCBI Taxonomy" id="2650471"/>
    <lineage>
        <taxon>Bacteria</taxon>
        <taxon>Pseudomonadati</taxon>
        <taxon>Planctomycetota</taxon>
        <taxon>Planctomycetia</taxon>
        <taxon>Pirellulales</taxon>
        <taxon>Lacipirellulaceae</taxon>
        <taxon>Lacipirellula</taxon>
    </lineage>
</organism>
<evidence type="ECO:0000256" key="14">
    <source>
        <dbReference type="SAM" id="Phobius"/>
    </source>
</evidence>
<dbReference type="SMART" id="SM00388">
    <property type="entry name" value="HisKA"/>
    <property type="match status" value="1"/>
</dbReference>
<evidence type="ECO:0000256" key="12">
    <source>
        <dbReference type="ARBA" id="ARBA00023136"/>
    </source>
</evidence>
<dbReference type="InterPro" id="IPR003661">
    <property type="entry name" value="HisK_dim/P_dom"/>
</dbReference>
<gene>
    <name evidence="16" type="ORF">PLANPX_0851</name>
</gene>
<dbReference type="Pfam" id="PF02518">
    <property type="entry name" value="HATPase_c"/>
    <property type="match status" value="1"/>
</dbReference>
<dbReference type="Pfam" id="PF02702">
    <property type="entry name" value="KdpD"/>
    <property type="match status" value="1"/>
</dbReference>
<dbReference type="SMART" id="SM00387">
    <property type="entry name" value="HATPase_c"/>
    <property type="match status" value="1"/>
</dbReference>
<keyword evidence="8 16" id="KW-0418">Kinase</keyword>
<evidence type="ECO:0000256" key="9">
    <source>
        <dbReference type="ARBA" id="ARBA00022840"/>
    </source>
</evidence>
<dbReference type="Gene3D" id="3.30.450.40">
    <property type="match status" value="1"/>
</dbReference>
<keyword evidence="16" id="KW-0407">Ion channel</keyword>
<dbReference type="AlphaFoldDB" id="A0A5K7XDY7"/>
<dbReference type="InterPro" id="IPR052023">
    <property type="entry name" value="Histidine_kinase_KdpD"/>
</dbReference>
<keyword evidence="10 14" id="KW-1133">Transmembrane helix</keyword>
<dbReference type="GO" id="GO:0042802">
    <property type="term" value="F:identical protein binding"/>
    <property type="evidence" value="ECO:0007669"/>
    <property type="project" value="UniProtKB-ARBA"/>
</dbReference>
<protein>
    <recommendedName>
        <fullName evidence="3">histidine kinase</fullName>
        <ecNumber evidence="3">2.7.13.3</ecNumber>
    </recommendedName>
</protein>
<evidence type="ECO:0000313" key="16">
    <source>
        <dbReference type="EMBL" id="BBO31239.1"/>
    </source>
</evidence>
<dbReference type="GO" id="GO:0005886">
    <property type="term" value="C:plasma membrane"/>
    <property type="evidence" value="ECO:0007669"/>
    <property type="project" value="TreeGrafter"/>
</dbReference>
<dbReference type="InterPro" id="IPR003852">
    <property type="entry name" value="Sig_transdc_His_kinase_KdpD_N"/>
</dbReference>
<dbReference type="InterPro" id="IPR006016">
    <property type="entry name" value="UspA"/>
</dbReference>
<dbReference type="Gene3D" id="3.40.50.620">
    <property type="entry name" value="HUPs"/>
    <property type="match status" value="1"/>
</dbReference>
<dbReference type="KEGG" id="lpav:PLANPX_0851"/>
<dbReference type="GO" id="GO:0005737">
    <property type="term" value="C:cytoplasm"/>
    <property type="evidence" value="ECO:0007669"/>
    <property type="project" value="UniProtKB-ARBA"/>
</dbReference>
<dbReference type="CDD" id="cd01987">
    <property type="entry name" value="USP_KdpD-like"/>
    <property type="match status" value="1"/>
</dbReference>
<dbReference type="SUPFAM" id="SSF52402">
    <property type="entry name" value="Adenine nucleotide alpha hydrolases-like"/>
    <property type="match status" value="1"/>
</dbReference>
<dbReference type="Pfam" id="PF00512">
    <property type="entry name" value="HisKA"/>
    <property type="match status" value="1"/>
</dbReference>
<dbReference type="FunFam" id="3.40.50.300:FF:000483">
    <property type="entry name" value="Sensor histidine kinase KdpD"/>
    <property type="match status" value="1"/>
</dbReference>